<keyword evidence="2" id="KW-1185">Reference proteome</keyword>
<gene>
    <name evidence="1" type="ORF">MAR_018794</name>
</gene>
<accession>A0ABY7EJ72</accession>
<evidence type="ECO:0000313" key="2">
    <source>
        <dbReference type="Proteomes" id="UP001164746"/>
    </source>
</evidence>
<reference evidence="1" key="1">
    <citation type="submission" date="2022-11" db="EMBL/GenBank/DDBJ databases">
        <title>Centuries of genome instability and evolution in soft-shell clam transmissible cancer (bioRxiv).</title>
        <authorList>
            <person name="Hart S.F.M."/>
            <person name="Yonemitsu M.A."/>
            <person name="Giersch R.M."/>
            <person name="Beal B.F."/>
            <person name="Arriagada G."/>
            <person name="Davis B.W."/>
            <person name="Ostrander E.A."/>
            <person name="Goff S.P."/>
            <person name="Metzger M.J."/>
        </authorList>
    </citation>
    <scope>NUCLEOTIDE SEQUENCE</scope>
    <source>
        <strain evidence="1">MELC-2E11</strain>
        <tissue evidence="1">Siphon/mantle</tissue>
    </source>
</reference>
<evidence type="ECO:0000313" key="1">
    <source>
        <dbReference type="EMBL" id="WAR08836.1"/>
    </source>
</evidence>
<organism evidence="1 2">
    <name type="scientific">Mya arenaria</name>
    <name type="common">Soft-shell clam</name>
    <dbReference type="NCBI Taxonomy" id="6604"/>
    <lineage>
        <taxon>Eukaryota</taxon>
        <taxon>Metazoa</taxon>
        <taxon>Spiralia</taxon>
        <taxon>Lophotrochozoa</taxon>
        <taxon>Mollusca</taxon>
        <taxon>Bivalvia</taxon>
        <taxon>Autobranchia</taxon>
        <taxon>Heteroconchia</taxon>
        <taxon>Euheterodonta</taxon>
        <taxon>Imparidentia</taxon>
        <taxon>Neoheterodontei</taxon>
        <taxon>Myida</taxon>
        <taxon>Myoidea</taxon>
        <taxon>Myidae</taxon>
        <taxon>Mya</taxon>
    </lineage>
</organism>
<dbReference type="Proteomes" id="UP001164746">
    <property type="component" value="Chromosome 6"/>
</dbReference>
<dbReference type="EMBL" id="CP111017">
    <property type="protein sequence ID" value="WAR08836.1"/>
    <property type="molecule type" value="Genomic_DNA"/>
</dbReference>
<feature type="non-terminal residue" evidence="1">
    <location>
        <position position="121"/>
    </location>
</feature>
<name>A0ABY7EJ72_MYAAR</name>
<protein>
    <submittedName>
        <fullName evidence="1">Uncharacterized protein</fullName>
    </submittedName>
</protein>
<proteinExistence type="predicted"/>
<sequence>MSTKKVKIVALRLPNKNEPGVHNFSIEIVPKNKAKSVIKKRQKEKYEKDECIIPPTSPKIELPLDKDKKCEIKLRIEGGLKPADDMHDGEDIIVNIVGVPCPTETSPPEPEALSIIGGATA</sequence>